<keyword evidence="4" id="KW-1185">Reference proteome</keyword>
<protein>
    <submittedName>
        <fullName evidence="3">AcrR family transcriptional regulator</fullName>
    </submittedName>
    <submittedName>
        <fullName evidence="2">Transcriptional regulator, TetR family protein</fullName>
    </submittedName>
</protein>
<feature type="domain" description="Tetracyclin repressor-like C-terminal group 31" evidence="1">
    <location>
        <begin position="77"/>
        <end position="181"/>
    </location>
</feature>
<evidence type="ECO:0000313" key="2">
    <source>
        <dbReference type="EMBL" id="GEK83534.1"/>
    </source>
</evidence>
<dbReference type="SUPFAM" id="SSF46689">
    <property type="entry name" value="Homeodomain-like"/>
    <property type="match status" value="1"/>
</dbReference>
<dbReference type="InterPro" id="IPR009057">
    <property type="entry name" value="Homeodomain-like_sf"/>
</dbReference>
<dbReference type="EMBL" id="JACGWW010000006">
    <property type="protein sequence ID" value="MBA8814641.1"/>
    <property type="molecule type" value="Genomic_DNA"/>
</dbReference>
<evidence type="ECO:0000259" key="1">
    <source>
        <dbReference type="Pfam" id="PF17940"/>
    </source>
</evidence>
<dbReference type="RefSeq" id="WP_146855350.1">
    <property type="nucleotide sequence ID" value="NZ_BAAAHR010000003.1"/>
</dbReference>
<reference evidence="3 5" key="2">
    <citation type="submission" date="2020-07" db="EMBL/GenBank/DDBJ databases">
        <title>Sequencing the genomes of 1000 actinobacteria strains.</title>
        <authorList>
            <person name="Klenk H.-P."/>
        </authorList>
    </citation>
    <scope>NUCLEOTIDE SEQUENCE [LARGE SCALE GENOMIC DNA]</scope>
    <source>
        <strain evidence="3 5">DSM 10309</strain>
    </source>
</reference>
<proteinExistence type="predicted"/>
<dbReference type="InterPro" id="IPR041583">
    <property type="entry name" value="TetR_C_31"/>
</dbReference>
<dbReference type="Pfam" id="PF17940">
    <property type="entry name" value="TetR_C_31"/>
    <property type="match status" value="1"/>
</dbReference>
<reference evidence="2 4" key="1">
    <citation type="submission" date="2019-07" db="EMBL/GenBank/DDBJ databases">
        <title>Whole genome shotgun sequence of Frigoribacterium faeni NBRC 103066.</title>
        <authorList>
            <person name="Hosoyama A."/>
            <person name="Uohara A."/>
            <person name="Ohji S."/>
            <person name="Ichikawa N."/>
        </authorList>
    </citation>
    <scope>NUCLEOTIDE SEQUENCE [LARGE SCALE GENOMIC DNA]</scope>
    <source>
        <strain evidence="2 4">NBRC 103066</strain>
    </source>
</reference>
<sequence length="189" mass="20171">MGRRDELAEAGVRLLARDGIRALTHRAVDVEAGLPAGSTTYYARTRRELTGLVVAHITEQLASDLRELSIPASLEDATAVQIASAFLDEIARREDAQAARFALLFELRGDDELRGPLTAADPVRFALIDTARAILDAIGVADLQEAAVDMVGLIDALLLYRTAGAGPVDPTRVLTAYLTGLRRVGSPPA</sequence>
<dbReference type="EMBL" id="BJUV01000016">
    <property type="protein sequence ID" value="GEK83534.1"/>
    <property type="molecule type" value="Genomic_DNA"/>
</dbReference>
<comment type="caution">
    <text evidence="3">The sequence shown here is derived from an EMBL/GenBank/DDBJ whole genome shotgun (WGS) entry which is preliminary data.</text>
</comment>
<evidence type="ECO:0000313" key="5">
    <source>
        <dbReference type="Proteomes" id="UP000522688"/>
    </source>
</evidence>
<name>A0A7W3JKN3_9MICO</name>
<dbReference type="Proteomes" id="UP000321154">
    <property type="component" value="Unassembled WGS sequence"/>
</dbReference>
<organism evidence="3 5">
    <name type="scientific">Frigoribacterium faeni</name>
    <dbReference type="NCBI Taxonomy" id="145483"/>
    <lineage>
        <taxon>Bacteria</taxon>
        <taxon>Bacillati</taxon>
        <taxon>Actinomycetota</taxon>
        <taxon>Actinomycetes</taxon>
        <taxon>Micrococcales</taxon>
        <taxon>Microbacteriaceae</taxon>
        <taxon>Frigoribacterium</taxon>
    </lineage>
</organism>
<accession>A0A7W3JKN3</accession>
<dbReference type="Gene3D" id="1.10.357.10">
    <property type="entry name" value="Tetracycline Repressor, domain 2"/>
    <property type="match status" value="1"/>
</dbReference>
<dbReference type="Proteomes" id="UP000522688">
    <property type="component" value="Unassembled WGS sequence"/>
</dbReference>
<evidence type="ECO:0000313" key="4">
    <source>
        <dbReference type="Proteomes" id="UP000321154"/>
    </source>
</evidence>
<gene>
    <name evidence="3" type="ORF">FB463_002916</name>
    <name evidence="2" type="ORF">FFA01_18430</name>
</gene>
<dbReference type="AlphaFoldDB" id="A0A7W3JKN3"/>
<dbReference type="OrthoDB" id="7506349at2"/>
<evidence type="ECO:0000313" key="3">
    <source>
        <dbReference type="EMBL" id="MBA8814641.1"/>
    </source>
</evidence>